<dbReference type="EMBL" id="CAUYUJ010017113">
    <property type="protein sequence ID" value="CAK0871873.1"/>
    <property type="molecule type" value="Genomic_DNA"/>
</dbReference>
<dbReference type="Proteomes" id="UP001189429">
    <property type="component" value="Unassembled WGS sequence"/>
</dbReference>
<evidence type="ECO:0000313" key="3">
    <source>
        <dbReference type="Proteomes" id="UP001189429"/>
    </source>
</evidence>
<feature type="compositionally biased region" description="Low complexity" evidence="1">
    <location>
        <begin position="92"/>
        <end position="110"/>
    </location>
</feature>
<evidence type="ECO:0000313" key="2">
    <source>
        <dbReference type="EMBL" id="CAK0871873.1"/>
    </source>
</evidence>
<reference evidence="2" key="1">
    <citation type="submission" date="2023-10" db="EMBL/GenBank/DDBJ databases">
        <authorList>
            <person name="Chen Y."/>
            <person name="Shah S."/>
            <person name="Dougan E. K."/>
            <person name="Thang M."/>
            <person name="Chan C."/>
        </authorList>
    </citation>
    <scope>NUCLEOTIDE SEQUENCE [LARGE SCALE GENOMIC DNA]</scope>
</reference>
<feature type="compositionally biased region" description="Basic and acidic residues" evidence="1">
    <location>
        <begin position="114"/>
        <end position="138"/>
    </location>
</feature>
<feature type="region of interest" description="Disordered" evidence="1">
    <location>
        <begin position="76"/>
        <end position="170"/>
    </location>
</feature>
<feature type="compositionally biased region" description="Basic and acidic residues" evidence="1">
    <location>
        <begin position="160"/>
        <end position="170"/>
    </location>
</feature>
<organism evidence="2 3">
    <name type="scientific">Prorocentrum cordatum</name>
    <dbReference type="NCBI Taxonomy" id="2364126"/>
    <lineage>
        <taxon>Eukaryota</taxon>
        <taxon>Sar</taxon>
        <taxon>Alveolata</taxon>
        <taxon>Dinophyceae</taxon>
        <taxon>Prorocentrales</taxon>
        <taxon>Prorocentraceae</taxon>
        <taxon>Prorocentrum</taxon>
    </lineage>
</organism>
<gene>
    <name evidence="2" type="ORF">PCOR1329_LOCUS57545</name>
</gene>
<sequence>MAAAAVSAAVAGGRRHPPAMLAAGLTLAKPPSGGGIHHGRGSARCAGAAARCAGGAAPAPLLRPRRRSLFRGVVQNLQPTSLQAIPEEESGRSSCASSLRSAVTLSSSIGGSKGKKEQKARTRLDDGRPPTPTERDSPGRAAQPRPDDARLAPRIGDLNKILDARGDQHT</sequence>
<evidence type="ECO:0000256" key="1">
    <source>
        <dbReference type="SAM" id="MobiDB-lite"/>
    </source>
</evidence>
<name>A0ABN9VIF3_9DINO</name>
<comment type="caution">
    <text evidence="2">The sequence shown here is derived from an EMBL/GenBank/DDBJ whole genome shotgun (WGS) entry which is preliminary data.</text>
</comment>
<keyword evidence="3" id="KW-1185">Reference proteome</keyword>
<proteinExistence type="predicted"/>
<accession>A0ABN9VIF3</accession>
<protein>
    <submittedName>
        <fullName evidence="2">Uncharacterized protein</fullName>
    </submittedName>
</protein>